<dbReference type="GO" id="GO:0008360">
    <property type="term" value="P:regulation of cell shape"/>
    <property type="evidence" value="ECO:0007669"/>
    <property type="project" value="UniProtKB-UniRule"/>
</dbReference>
<dbReference type="Gene3D" id="2.40.440.10">
    <property type="entry name" value="L,D-transpeptidase catalytic domain-like"/>
    <property type="match status" value="1"/>
</dbReference>
<reference evidence="10 11" key="1">
    <citation type="submission" date="2019-05" db="EMBL/GenBank/DDBJ databases">
        <title>Nakamurella sp. N5BH11, whole genome shotgun sequence.</title>
        <authorList>
            <person name="Tuo L."/>
        </authorList>
    </citation>
    <scope>NUCLEOTIDE SEQUENCE [LARGE SCALE GENOMIC DNA]</scope>
    <source>
        <strain evidence="10 11">N5BH11</strain>
    </source>
</reference>
<dbReference type="Pfam" id="PF03734">
    <property type="entry name" value="YkuD"/>
    <property type="match status" value="1"/>
</dbReference>
<evidence type="ECO:0000259" key="9">
    <source>
        <dbReference type="PROSITE" id="PS52029"/>
    </source>
</evidence>
<dbReference type="InterPro" id="IPR038063">
    <property type="entry name" value="Transpep_catalytic_dom"/>
</dbReference>
<evidence type="ECO:0000313" key="11">
    <source>
        <dbReference type="Proteomes" id="UP000306985"/>
    </source>
</evidence>
<dbReference type="GO" id="GO:0018104">
    <property type="term" value="P:peptidoglycan-protein cross-linking"/>
    <property type="evidence" value="ECO:0007669"/>
    <property type="project" value="TreeGrafter"/>
</dbReference>
<evidence type="ECO:0000256" key="1">
    <source>
        <dbReference type="ARBA" id="ARBA00004752"/>
    </source>
</evidence>
<dbReference type="InterPro" id="IPR041280">
    <property type="entry name" value="Big_10"/>
</dbReference>
<evidence type="ECO:0000256" key="8">
    <source>
        <dbReference type="SAM" id="MobiDB-lite"/>
    </source>
</evidence>
<evidence type="ECO:0000256" key="7">
    <source>
        <dbReference type="PROSITE-ProRule" id="PRU01373"/>
    </source>
</evidence>
<feature type="compositionally biased region" description="Low complexity" evidence="8">
    <location>
        <begin position="51"/>
        <end position="81"/>
    </location>
</feature>
<dbReference type="PANTHER" id="PTHR30582:SF2">
    <property type="entry name" value="L,D-TRANSPEPTIDASE YCIB-RELATED"/>
    <property type="match status" value="1"/>
</dbReference>
<feature type="domain" description="L,D-TPase catalytic" evidence="9">
    <location>
        <begin position="272"/>
        <end position="399"/>
    </location>
</feature>
<keyword evidence="5" id="KW-0012">Acyltransferase</keyword>
<dbReference type="GO" id="GO:0005576">
    <property type="term" value="C:extracellular region"/>
    <property type="evidence" value="ECO:0007669"/>
    <property type="project" value="TreeGrafter"/>
</dbReference>
<feature type="active site" description="Proton donor/acceptor" evidence="7">
    <location>
        <position position="357"/>
    </location>
</feature>
<dbReference type="EMBL" id="SZZH01000001">
    <property type="protein sequence ID" value="TKV61283.1"/>
    <property type="molecule type" value="Genomic_DNA"/>
</dbReference>
<dbReference type="InterPro" id="IPR050979">
    <property type="entry name" value="LD-transpeptidase"/>
</dbReference>
<dbReference type="OrthoDB" id="5242354at2"/>
<dbReference type="SUPFAM" id="SSF141523">
    <property type="entry name" value="L,D-transpeptidase catalytic domain-like"/>
    <property type="match status" value="1"/>
</dbReference>
<dbReference type="GO" id="GO:0071555">
    <property type="term" value="P:cell wall organization"/>
    <property type="evidence" value="ECO:0007669"/>
    <property type="project" value="UniProtKB-UniRule"/>
</dbReference>
<keyword evidence="4 7" id="KW-0573">Peptidoglycan synthesis</keyword>
<dbReference type="GO" id="GO:0016746">
    <property type="term" value="F:acyltransferase activity"/>
    <property type="evidence" value="ECO:0007669"/>
    <property type="project" value="UniProtKB-KW"/>
</dbReference>
<dbReference type="Pfam" id="PF17964">
    <property type="entry name" value="Big_10"/>
    <property type="match status" value="1"/>
</dbReference>
<dbReference type="CDD" id="cd16913">
    <property type="entry name" value="YkuD_like"/>
    <property type="match status" value="1"/>
</dbReference>
<dbReference type="Proteomes" id="UP000306985">
    <property type="component" value="Unassembled WGS sequence"/>
</dbReference>
<dbReference type="UniPathway" id="UPA00219"/>
<dbReference type="CDD" id="cd13432">
    <property type="entry name" value="LDT_IgD_like_2"/>
    <property type="match status" value="1"/>
</dbReference>
<protein>
    <submittedName>
        <fullName evidence="10">L,D-transpeptidase</fullName>
    </submittedName>
</protein>
<feature type="active site" description="Nucleophile" evidence="7">
    <location>
        <position position="375"/>
    </location>
</feature>
<gene>
    <name evidence="10" type="ORF">FDO65_06650</name>
</gene>
<dbReference type="PROSITE" id="PS51257">
    <property type="entry name" value="PROKAR_LIPOPROTEIN"/>
    <property type="match status" value="1"/>
</dbReference>
<keyword evidence="3 7" id="KW-0133">Cell shape</keyword>
<comment type="pathway">
    <text evidence="1 7">Cell wall biogenesis; peptidoglycan biosynthesis.</text>
</comment>
<proteinExistence type="predicted"/>
<evidence type="ECO:0000313" key="10">
    <source>
        <dbReference type="EMBL" id="TKV61283.1"/>
    </source>
</evidence>
<dbReference type="Gene3D" id="2.60.40.3780">
    <property type="match status" value="1"/>
</dbReference>
<comment type="caution">
    <text evidence="10">The sequence shown here is derived from an EMBL/GenBank/DDBJ whole genome shotgun (WGS) entry which is preliminary data.</text>
</comment>
<evidence type="ECO:0000256" key="3">
    <source>
        <dbReference type="ARBA" id="ARBA00022960"/>
    </source>
</evidence>
<evidence type="ECO:0000256" key="2">
    <source>
        <dbReference type="ARBA" id="ARBA00022679"/>
    </source>
</evidence>
<keyword evidence="2" id="KW-0808">Transferase</keyword>
<feature type="region of interest" description="Disordered" evidence="8">
    <location>
        <begin position="45"/>
        <end position="89"/>
    </location>
</feature>
<dbReference type="InterPro" id="IPR005490">
    <property type="entry name" value="LD_TPept_cat_dom"/>
</dbReference>
<keyword evidence="6 7" id="KW-0961">Cell wall biogenesis/degradation</keyword>
<dbReference type="GO" id="GO:0071972">
    <property type="term" value="F:peptidoglycan L,D-transpeptidase activity"/>
    <property type="evidence" value="ECO:0007669"/>
    <property type="project" value="TreeGrafter"/>
</dbReference>
<evidence type="ECO:0000256" key="5">
    <source>
        <dbReference type="ARBA" id="ARBA00023315"/>
    </source>
</evidence>
<keyword evidence="11" id="KW-1185">Reference proteome</keyword>
<evidence type="ECO:0000256" key="4">
    <source>
        <dbReference type="ARBA" id="ARBA00022984"/>
    </source>
</evidence>
<dbReference type="AlphaFoldDB" id="A0A4U6QLB5"/>
<dbReference type="RefSeq" id="WP_137448587.1">
    <property type="nucleotide sequence ID" value="NZ_SZZH01000001.1"/>
</dbReference>
<dbReference type="Gene3D" id="2.60.40.3710">
    <property type="match status" value="1"/>
</dbReference>
<dbReference type="PROSITE" id="PS52029">
    <property type="entry name" value="LD_TPASE"/>
    <property type="match status" value="1"/>
</dbReference>
<name>A0A4U6QLB5_9ACTN</name>
<dbReference type="PANTHER" id="PTHR30582">
    <property type="entry name" value="L,D-TRANSPEPTIDASE"/>
    <property type="match status" value="1"/>
</dbReference>
<evidence type="ECO:0000256" key="6">
    <source>
        <dbReference type="ARBA" id="ARBA00023316"/>
    </source>
</evidence>
<organism evidence="10 11">
    <name type="scientific">Nakamurella flava</name>
    <dbReference type="NCBI Taxonomy" id="2576308"/>
    <lineage>
        <taxon>Bacteria</taxon>
        <taxon>Bacillati</taxon>
        <taxon>Actinomycetota</taxon>
        <taxon>Actinomycetes</taxon>
        <taxon>Nakamurellales</taxon>
        <taxon>Nakamurellaceae</taxon>
        <taxon>Nakamurella</taxon>
    </lineage>
</organism>
<accession>A0A4U6QLB5</accession>
<sequence>MHLLSTRRRVASRRRSLLAGAASLLLAVTLVAGCSSGSLGGDVTVTSTAGQPPTSADASSSAAPITSSSAQPAAQIASTPAFGSTGVSPAEPITVSVTDGKITDLTMTNPDGKVVAGAIAADGASWSVGEPLGFGKVYTVAGMATGADGRQVPISGTYTTVGTDTQVRNTIRPSDDEQVGVAVPISISFGAEPQDRAAIQKLVSITTEPAVEGAWAWLKLDDGRWAMVYRTKDYWPAGTKVHVEAKLYGAKLTDDAYGASDITSDFTIGRNQVVVADVNSKEMIVKQDGNVVATYPASYGRGVGPDGQPDPNLITRSGTHVVMSKDAEYLMNNPRYGYTNSLQKWAVRISNNGEFIHSNPNSVDAQGNTNVTHGCINLSLENGEKYFNTALYGDPVEISGTDVQLGPEDGDWYLWAMPWDQWKAMSVPTA</sequence>